<dbReference type="EMBL" id="CAJDKB010000002">
    <property type="protein sequence ID" value="CAD0300193.1"/>
    <property type="molecule type" value="Genomic_DNA"/>
</dbReference>
<accession>A0ACA9AT64</accession>
<comment type="caution">
    <text evidence="1">The sequence shown here is derived from an EMBL/GenBank/DDBJ whole genome shotgun (WGS) entry which is preliminary data.</text>
</comment>
<organism evidence="1 2">
    <name type="scientific">Enterococcus phage vB_EhiS_268</name>
    <dbReference type="NCBI Taxonomy" id="2736817"/>
    <lineage>
        <taxon>Viruses</taxon>
        <taxon>Duplodnaviria</taxon>
        <taxon>Heunggongvirae</taxon>
        <taxon>Uroviricota</taxon>
        <taxon>Caudoviricetes</taxon>
        <taxon>Delfunavirus</taxon>
        <taxon>Delfunavirus v268</taxon>
    </lineage>
</organism>
<protein>
    <submittedName>
        <fullName evidence="1">Uncharacterized protein</fullName>
    </submittedName>
</protein>
<sequence length="62" mass="7332">MDLGETYICTQSNYFWWTVGKEYQVYFDLTALECGLKDDTGVLWYECQLDEVDVEFELVSTK</sequence>
<reference evidence="1" key="1">
    <citation type="submission" date="2020-07" db="EMBL/GenBank/DDBJ databases">
        <authorList>
            <person name="Ladero V."/>
        </authorList>
    </citation>
    <scope>NUCLEOTIDE SEQUENCE</scope>
</reference>
<dbReference type="Proteomes" id="UP000545774">
    <property type="component" value="Unassembled WGS sequence"/>
</dbReference>
<proteinExistence type="predicted"/>
<keyword evidence="2" id="KW-1185">Reference proteome</keyword>
<evidence type="ECO:0000313" key="1">
    <source>
        <dbReference type="EMBL" id="CAD0300193.1"/>
    </source>
</evidence>
<evidence type="ECO:0000313" key="2">
    <source>
        <dbReference type="Proteomes" id="UP000545774"/>
    </source>
</evidence>
<name>A0ACA9AT64_9CAUD</name>